<evidence type="ECO:0000256" key="2">
    <source>
        <dbReference type="ARBA" id="ARBA00023002"/>
    </source>
</evidence>
<gene>
    <name evidence="4" type="ORF">S06H3_13111</name>
</gene>
<name>X1L031_9ZZZZ</name>
<dbReference type="AlphaFoldDB" id="X1L031"/>
<feature type="domain" description="Glycine dehydrogenase C-terminal" evidence="3">
    <location>
        <begin position="33"/>
        <end position="134"/>
    </location>
</feature>
<dbReference type="GO" id="GO:0005960">
    <property type="term" value="C:glycine cleavage complex"/>
    <property type="evidence" value="ECO:0007669"/>
    <property type="project" value="TreeGrafter"/>
</dbReference>
<dbReference type="InterPro" id="IPR015422">
    <property type="entry name" value="PyrdxlP-dep_Trfase_small"/>
</dbReference>
<evidence type="ECO:0000256" key="1">
    <source>
        <dbReference type="ARBA" id="ARBA00022898"/>
    </source>
</evidence>
<keyword evidence="2" id="KW-0560">Oxidoreductase</keyword>
<dbReference type="FunFam" id="3.90.1150.10:FF:000014">
    <property type="entry name" value="Probable glycine dehydrogenase (decarboxylating) subunit 2"/>
    <property type="match status" value="1"/>
</dbReference>
<protein>
    <recommendedName>
        <fullName evidence="3">Glycine dehydrogenase C-terminal domain-containing protein</fullName>
    </recommendedName>
</protein>
<dbReference type="EMBL" id="BARV01006397">
    <property type="protein sequence ID" value="GAI12333.1"/>
    <property type="molecule type" value="Genomic_DNA"/>
</dbReference>
<dbReference type="GO" id="GO:0030170">
    <property type="term" value="F:pyridoxal phosphate binding"/>
    <property type="evidence" value="ECO:0007669"/>
    <property type="project" value="TreeGrafter"/>
</dbReference>
<dbReference type="InterPro" id="IPR049316">
    <property type="entry name" value="GDC-P_C"/>
</dbReference>
<reference evidence="4" key="1">
    <citation type="journal article" date="2014" name="Front. Microbiol.">
        <title>High frequency of phylogenetically diverse reductive dehalogenase-homologous genes in deep subseafloor sedimentary metagenomes.</title>
        <authorList>
            <person name="Kawai M."/>
            <person name="Futagami T."/>
            <person name="Toyoda A."/>
            <person name="Takaki Y."/>
            <person name="Nishi S."/>
            <person name="Hori S."/>
            <person name="Arai W."/>
            <person name="Tsubouchi T."/>
            <person name="Morono Y."/>
            <person name="Uchiyama I."/>
            <person name="Ito T."/>
            <person name="Fujiyama A."/>
            <person name="Inagaki F."/>
            <person name="Takami H."/>
        </authorList>
    </citation>
    <scope>NUCLEOTIDE SEQUENCE</scope>
    <source>
        <strain evidence="4">Expedition CK06-06</strain>
    </source>
</reference>
<dbReference type="Pfam" id="PF21478">
    <property type="entry name" value="GcvP2_C"/>
    <property type="match status" value="1"/>
</dbReference>
<proteinExistence type="predicted"/>
<dbReference type="GO" id="GO:0016594">
    <property type="term" value="F:glycine binding"/>
    <property type="evidence" value="ECO:0007669"/>
    <property type="project" value="TreeGrafter"/>
</dbReference>
<dbReference type="GO" id="GO:0019464">
    <property type="term" value="P:glycine decarboxylation via glycine cleavage system"/>
    <property type="evidence" value="ECO:0007669"/>
    <property type="project" value="TreeGrafter"/>
</dbReference>
<feature type="non-terminal residue" evidence="4">
    <location>
        <position position="1"/>
    </location>
</feature>
<comment type="caution">
    <text evidence="4">The sequence shown here is derived from an EMBL/GenBank/DDBJ whole genome shotgun (WGS) entry which is preliminary data.</text>
</comment>
<dbReference type="GO" id="GO:0004375">
    <property type="term" value="F:glycine dehydrogenase (decarboxylating) activity"/>
    <property type="evidence" value="ECO:0007669"/>
    <property type="project" value="InterPro"/>
</dbReference>
<dbReference type="PANTHER" id="PTHR11773:SF1">
    <property type="entry name" value="GLYCINE DEHYDROGENASE (DECARBOXYLATING), MITOCHONDRIAL"/>
    <property type="match status" value="1"/>
</dbReference>
<sequence length="175" mass="19982">IGRICNFYGNFGVMVKAYAYIRSLGAEGLKEVSENAVINANYLKEKLKAYYYLPYDRTCMHEVVFSGKRQKAKGVHTLDIAKRLLDYGLHPPTVYFPLIVDEALMTEPTETESKEALDAYIDAMKEIAREADENPEILHTAPHNTPVRRLDEARAVRQLDLRWRMGNQGTKESTL</sequence>
<dbReference type="PANTHER" id="PTHR11773">
    <property type="entry name" value="GLYCINE DEHYDROGENASE, DECARBOXYLATING"/>
    <property type="match status" value="1"/>
</dbReference>
<dbReference type="InterPro" id="IPR015424">
    <property type="entry name" value="PyrdxlP-dep_Trfase"/>
</dbReference>
<dbReference type="Gene3D" id="3.90.1150.10">
    <property type="entry name" value="Aspartate Aminotransferase, domain 1"/>
    <property type="match status" value="1"/>
</dbReference>
<keyword evidence="1" id="KW-0663">Pyridoxal phosphate</keyword>
<dbReference type="SUPFAM" id="SSF53383">
    <property type="entry name" value="PLP-dependent transferases"/>
    <property type="match status" value="1"/>
</dbReference>
<organism evidence="4">
    <name type="scientific">marine sediment metagenome</name>
    <dbReference type="NCBI Taxonomy" id="412755"/>
    <lineage>
        <taxon>unclassified sequences</taxon>
        <taxon>metagenomes</taxon>
        <taxon>ecological metagenomes</taxon>
    </lineage>
</organism>
<evidence type="ECO:0000259" key="3">
    <source>
        <dbReference type="Pfam" id="PF21478"/>
    </source>
</evidence>
<dbReference type="GO" id="GO:0005829">
    <property type="term" value="C:cytosol"/>
    <property type="evidence" value="ECO:0007669"/>
    <property type="project" value="TreeGrafter"/>
</dbReference>
<dbReference type="InterPro" id="IPR020581">
    <property type="entry name" value="GDC_P"/>
</dbReference>
<accession>X1L031</accession>
<evidence type="ECO:0000313" key="4">
    <source>
        <dbReference type="EMBL" id="GAI12333.1"/>
    </source>
</evidence>